<gene>
    <name evidence="2" type="ORF">ACFPYI_07840</name>
</gene>
<evidence type="ECO:0000256" key="1">
    <source>
        <dbReference type="SAM" id="MobiDB-lite"/>
    </source>
</evidence>
<protein>
    <submittedName>
        <fullName evidence="2">Uncharacterized protein</fullName>
    </submittedName>
</protein>
<evidence type="ECO:0000313" key="2">
    <source>
        <dbReference type="EMBL" id="MFC5971241.1"/>
    </source>
</evidence>
<name>A0ABD5RL46_9EURY</name>
<feature type="compositionally biased region" description="Basic and acidic residues" evidence="1">
    <location>
        <begin position="1"/>
        <end position="10"/>
    </location>
</feature>
<accession>A0ABD5RL46</accession>
<sequence>MADRISHDHASVVTQRAKLERSGRTSRPKLVLPDDVAAPEGPVRLVLDGTTYHTTIEEAVDGTVEIRGAYDNARMAREREGENHLVAWAEDNGLDFGRSVHFDAVDEGLYGVRAPGERAVYTPVDSPNDSLSNIANDLDG</sequence>
<dbReference type="InterPro" id="IPR055536">
    <property type="entry name" value="DUF7112"/>
</dbReference>
<dbReference type="RefSeq" id="WP_247414149.1">
    <property type="nucleotide sequence ID" value="NZ_JALLGW010000001.1"/>
</dbReference>
<reference evidence="2 3" key="1">
    <citation type="journal article" date="2019" name="Int. J. Syst. Evol. Microbiol.">
        <title>The Global Catalogue of Microorganisms (GCM) 10K type strain sequencing project: providing services to taxonomists for standard genome sequencing and annotation.</title>
        <authorList>
            <consortium name="The Broad Institute Genomics Platform"/>
            <consortium name="The Broad Institute Genome Sequencing Center for Infectious Disease"/>
            <person name="Wu L."/>
            <person name="Ma J."/>
        </authorList>
    </citation>
    <scope>NUCLEOTIDE SEQUENCE [LARGE SCALE GENOMIC DNA]</scope>
    <source>
        <strain evidence="2 3">CGMCC 1.12543</strain>
    </source>
</reference>
<comment type="caution">
    <text evidence="2">The sequence shown here is derived from an EMBL/GenBank/DDBJ whole genome shotgun (WGS) entry which is preliminary data.</text>
</comment>
<organism evidence="2 3">
    <name type="scientific">Halomarina salina</name>
    <dbReference type="NCBI Taxonomy" id="1872699"/>
    <lineage>
        <taxon>Archaea</taxon>
        <taxon>Methanobacteriati</taxon>
        <taxon>Methanobacteriota</taxon>
        <taxon>Stenosarchaea group</taxon>
        <taxon>Halobacteria</taxon>
        <taxon>Halobacteriales</taxon>
        <taxon>Natronomonadaceae</taxon>
        <taxon>Halomarina</taxon>
    </lineage>
</organism>
<keyword evidence="3" id="KW-1185">Reference proteome</keyword>
<proteinExistence type="predicted"/>
<dbReference type="AlphaFoldDB" id="A0ABD5RL46"/>
<feature type="region of interest" description="Disordered" evidence="1">
    <location>
        <begin position="1"/>
        <end position="27"/>
    </location>
</feature>
<dbReference type="EMBL" id="JBHSQH010000001">
    <property type="protein sequence ID" value="MFC5971241.1"/>
    <property type="molecule type" value="Genomic_DNA"/>
</dbReference>
<evidence type="ECO:0000313" key="3">
    <source>
        <dbReference type="Proteomes" id="UP001596099"/>
    </source>
</evidence>
<dbReference type="Pfam" id="PF23424">
    <property type="entry name" value="DUF7112"/>
    <property type="match status" value="1"/>
</dbReference>
<dbReference type="Proteomes" id="UP001596099">
    <property type="component" value="Unassembled WGS sequence"/>
</dbReference>